<dbReference type="HOGENOM" id="CLU_1417617_0_0_1"/>
<dbReference type="EMBL" id="JH992973">
    <property type="protein sequence ID" value="EKX52290.1"/>
    <property type="molecule type" value="Genomic_DNA"/>
</dbReference>
<proteinExistence type="predicted"/>
<dbReference type="EnsemblProtists" id="EKX52290">
    <property type="protein sequence ID" value="EKX52290"/>
    <property type="gene ID" value="GUITHDRAFT_133991"/>
</dbReference>
<dbReference type="KEGG" id="gtt:GUITHDRAFT_133991"/>
<keyword evidence="4" id="KW-1185">Reference proteome</keyword>
<feature type="region of interest" description="Disordered" evidence="1">
    <location>
        <begin position="163"/>
        <end position="192"/>
    </location>
</feature>
<dbReference type="AlphaFoldDB" id="L1JVU2"/>
<dbReference type="Proteomes" id="UP000011087">
    <property type="component" value="Unassembled WGS sequence"/>
</dbReference>
<accession>L1JVU2</accession>
<dbReference type="RefSeq" id="XP_005839270.1">
    <property type="nucleotide sequence ID" value="XM_005839213.1"/>
</dbReference>
<reference evidence="4" key="2">
    <citation type="submission" date="2012-11" db="EMBL/GenBank/DDBJ databases">
        <authorList>
            <person name="Kuo A."/>
            <person name="Curtis B.A."/>
            <person name="Tanifuji G."/>
            <person name="Burki F."/>
            <person name="Gruber A."/>
            <person name="Irimia M."/>
            <person name="Maruyama S."/>
            <person name="Arias M.C."/>
            <person name="Ball S.G."/>
            <person name="Gile G.H."/>
            <person name="Hirakawa Y."/>
            <person name="Hopkins J.F."/>
            <person name="Rensing S.A."/>
            <person name="Schmutz J."/>
            <person name="Symeonidi A."/>
            <person name="Elias M."/>
            <person name="Eveleigh R.J."/>
            <person name="Herman E.K."/>
            <person name="Klute M.J."/>
            <person name="Nakayama T."/>
            <person name="Obornik M."/>
            <person name="Reyes-Prieto A."/>
            <person name="Armbrust E.V."/>
            <person name="Aves S.J."/>
            <person name="Beiko R.G."/>
            <person name="Coutinho P."/>
            <person name="Dacks J.B."/>
            <person name="Durnford D.G."/>
            <person name="Fast N.M."/>
            <person name="Green B.R."/>
            <person name="Grisdale C."/>
            <person name="Hempe F."/>
            <person name="Henrissat B."/>
            <person name="Hoppner M.P."/>
            <person name="Ishida K.-I."/>
            <person name="Kim E."/>
            <person name="Koreny L."/>
            <person name="Kroth P.G."/>
            <person name="Liu Y."/>
            <person name="Malik S.-B."/>
            <person name="Maier U.G."/>
            <person name="McRose D."/>
            <person name="Mock T."/>
            <person name="Neilson J.A."/>
            <person name="Onodera N.T."/>
            <person name="Poole A.M."/>
            <person name="Pritham E.J."/>
            <person name="Richards T.A."/>
            <person name="Rocap G."/>
            <person name="Roy S.W."/>
            <person name="Sarai C."/>
            <person name="Schaack S."/>
            <person name="Shirato S."/>
            <person name="Slamovits C.H."/>
            <person name="Spencer D.F."/>
            <person name="Suzuki S."/>
            <person name="Worden A.Z."/>
            <person name="Zauner S."/>
            <person name="Barry K."/>
            <person name="Bell C."/>
            <person name="Bharti A.K."/>
            <person name="Crow J.A."/>
            <person name="Grimwood J."/>
            <person name="Kramer R."/>
            <person name="Lindquist E."/>
            <person name="Lucas S."/>
            <person name="Salamov A."/>
            <person name="McFadden G.I."/>
            <person name="Lane C.E."/>
            <person name="Keeling P.J."/>
            <person name="Gray M.W."/>
            <person name="Grigoriev I.V."/>
            <person name="Archibald J.M."/>
        </authorList>
    </citation>
    <scope>NUCLEOTIDE SEQUENCE</scope>
    <source>
        <strain evidence="4">CCMP2712</strain>
    </source>
</reference>
<evidence type="ECO:0000256" key="1">
    <source>
        <dbReference type="SAM" id="MobiDB-lite"/>
    </source>
</evidence>
<sequence length="192" mass="21472">MAAQRSPATKGAKKPQNEFGYEDKQAVPKKDSLTNLLNEYVPYDRESFNRLVSPSLKQKAQALDVAKIAMTGLDSLIAFLRQRRKNCGDQIEADVAEVARIEGELAEKQAKVDLIKVHQANCKRERDTMQQALNDSIQTMQDSVRTCHKMTQHTNSNIAKLTRTNVPRSQHNYLSTGSKNKTGSSQLARTGK</sequence>
<reference evidence="3" key="3">
    <citation type="submission" date="2016-03" db="UniProtKB">
        <authorList>
            <consortium name="EnsemblProtists"/>
        </authorList>
    </citation>
    <scope>IDENTIFICATION</scope>
</reference>
<dbReference type="GeneID" id="17308710"/>
<evidence type="ECO:0000313" key="3">
    <source>
        <dbReference type="EnsemblProtists" id="EKX52290"/>
    </source>
</evidence>
<reference evidence="2 4" key="1">
    <citation type="journal article" date="2012" name="Nature">
        <title>Algal genomes reveal evolutionary mosaicism and the fate of nucleomorphs.</title>
        <authorList>
            <consortium name="DOE Joint Genome Institute"/>
            <person name="Curtis B.A."/>
            <person name="Tanifuji G."/>
            <person name="Burki F."/>
            <person name="Gruber A."/>
            <person name="Irimia M."/>
            <person name="Maruyama S."/>
            <person name="Arias M.C."/>
            <person name="Ball S.G."/>
            <person name="Gile G.H."/>
            <person name="Hirakawa Y."/>
            <person name="Hopkins J.F."/>
            <person name="Kuo A."/>
            <person name="Rensing S.A."/>
            <person name="Schmutz J."/>
            <person name="Symeonidi A."/>
            <person name="Elias M."/>
            <person name="Eveleigh R.J."/>
            <person name="Herman E.K."/>
            <person name="Klute M.J."/>
            <person name="Nakayama T."/>
            <person name="Obornik M."/>
            <person name="Reyes-Prieto A."/>
            <person name="Armbrust E.V."/>
            <person name="Aves S.J."/>
            <person name="Beiko R.G."/>
            <person name="Coutinho P."/>
            <person name="Dacks J.B."/>
            <person name="Durnford D.G."/>
            <person name="Fast N.M."/>
            <person name="Green B.R."/>
            <person name="Grisdale C.J."/>
            <person name="Hempel F."/>
            <person name="Henrissat B."/>
            <person name="Hoppner M.P."/>
            <person name="Ishida K."/>
            <person name="Kim E."/>
            <person name="Koreny L."/>
            <person name="Kroth P.G."/>
            <person name="Liu Y."/>
            <person name="Malik S.B."/>
            <person name="Maier U.G."/>
            <person name="McRose D."/>
            <person name="Mock T."/>
            <person name="Neilson J.A."/>
            <person name="Onodera N.T."/>
            <person name="Poole A.M."/>
            <person name="Pritham E.J."/>
            <person name="Richards T.A."/>
            <person name="Rocap G."/>
            <person name="Roy S.W."/>
            <person name="Sarai C."/>
            <person name="Schaack S."/>
            <person name="Shirato S."/>
            <person name="Slamovits C.H."/>
            <person name="Spencer D.F."/>
            <person name="Suzuki S."/>
            <person name="Worden A.Z."/>
            <person name="Zauner S."/>
            <person name="Barry K."/>
            <person name="Bell C."/>
            <person name="Bharti A.K."/>
            <person name="Crow J.A."/>
            <person name="Grimwood J."/>
            <person name="Kramer R."/>
            <person name="Lindquist E."/>
            <person name="Lucas S."/>
            <person name="Salamov A."/>
            <person name="McFadden G.I."/>
            <person name="Lane C.E."/>
            <person name="Keeling P.J."/>
            <person name="Gray M.W."/>
            <person name="Grigoriev I.V."/>
            <person name="Archibald J.M."/>
        </authorList>
    </citation>
    <scope>NUCLEOTIDE SEQUENCE</scope>
    <source>
        <strain evidence="2 4">CCMP2712</strain>
    </source>
</reference>
<organism evidence="2">
    <name type="scientific">Guillardia theta (strain CCMP2712)</name>
    <name type="common">Cryptophyte</name>
    <dbReference type="NCBI Taxonomy" id="905079"/>
    <lineage>
        <taxon>Eukaryota</taxon>
        <taxon>Cryptophyceae</taxon>
        <taxon>Pyrenomonadales</taxon>
        <taxon>Geminigeraceae</taxon>
        <taxon>Guillardia</taxon>
    </lineage>
</organism>
<gene>
    <name evidence="2" type="ORF">GUITHDRAFT_133991</name>
</gene>
<feature type="region of interest" description="Disordered" evidence="1">
    <location>
        <begin position="1"/>
        <end position="26"/>
    </location>
</feature>
<evidence type="ECO:0000313" key="4">
    <source>
        <dbReference type="Proteomes" id="UP000011087"/>
    </source>
</evidence>
<dbReference type="OrthoDB" id="10502482at2759"/>
<dbReference type="PaxDb" id="55529-EKX52290"/>
<protein>
    <submittedName>
        <fullName evidence="2 3">Uncharacterized protein</fullName>
    </submittedName>
</protein>
<name>L1JVU2_GUITC</name>
<evidence type="ECO:0000313" key="2">
    <source>
        <dbReference type="EMBL" id="EKX52290.1"/>
    </source>
</evidence>